<dbReference type="AlphaFoldDB" id="A0A916ZQL6"/>
<feature type="chain" id="PRO_5036950558" description="DUF4352 domain-containing protein" evidence="1">
    <location>
        <begin position="19"/>
        <end position="147"/>
    </location>
</feature>
<evidence type="ECO:0000313" key="3">
    <source>
        <dbReference type="Proteomes" id="UP000599688"/>
    </source>
</evidence>
<dbReference type="Proteomes" id="UP000599688">
    <property type="component" value="Unassembled WGS sequence"/>
</dbReference>
<evidence type="ECO:0000256" key="1">
    <source>
        <dbReference type="SAM" id="SignalP"/>
    </source>
</evidence>
<keyword evidence="1" id="KW-0732">Signal</keyword>
<name>A0A916ZQL6_9FLAO</name>
<comment type="caution">
    <text evidence="2">The sequence shown here is derived from an EMBL/GenBank/DDBJ whole genome shotgun (WGS) entry which is preliminary data.</text>
</comment>
<protein>
    <recommendedName>
        <fullName evidence="4">DUF4352 domain-containing protein</fullName>
    </recommendedName>
</protein>
<dbReference type="PROSITE" id="PS51257">
    <property type="entry name" value="PROKAR_LIPOPROTEIN"/>
    <property type="match status" value="1"/>
</dbReference>
<sequence>MKKIILIFVLLITVVSCSNDDDSSQQPNAIVNLKINDVIIPLENIEVVQMGTYVSINAWNGDTGFEEEDLWITFHKDDFSNNAVGYIYSDTEAMYTDFEYTKLTTSTSNQSTGEFSGNVEGLIDYDLDSYEIITTENYFEISFEVNY</sequence>
<dbReference type="EMBL" id="BMGL01000004">
    <property type="protein sequence ID" value="GGE09147.1"/>
    <property type="molecule type" value="Genomic_DNA"/>
</dbReference>
<evidence type="ECO:0000313" key="2">
    <source>
        <dbReference type="EMBL" id="GGE09147.1"/>
    </source>
</evidence>
<accession>A0A916ZQL6</accession>
<keyword evidence="3" id="KW-1185">Reference proteome</keyword>
<feature type="signal peptide" evidence="1">
    <location>
        <begin position="1"/>
        <end position="18"/>
    </location>
</feature>
<organism evidence="2 3">
    <name type="scientific">Psychroflexus salis</name>
    <dbReference type="NCBI Taxonomy" id="1526574"/>
    <lineage>
        <taxon>Bacteria</taxon>
        <taxon>Pseudomonadati</taxon>
        <taxon>Bacteroidota</taxon>
        <taxon>Flavobacteriia</taxon>
        <taxon>Flavobacteriales</taxon>
        <taxon>Flavobacteriaceae</taxon>
        <taxon>Psychroflexus</taxon>
    </lineage>
</organism>
<reference evidence="2 3" key="1">
    <citation type="journal article" date="2014" name="Int. J. Syst. Evol. Microbiol.">
        <title>Complete genome sequence of Corynebacterium casei LMG S-19264T (=DSM 44701T), isolated from a smear-ripened cheese.</title>
        <authorList>
            <consortium name="US DOE Joint Genome Institute (JGI-PGF)"/>
            <person name="Walter F."/>
            <person name="Albersmeier A."/>
            <person name="Kalinowski J."/>
            <person name="Ruckert C."/>
        </authorList>
    </citation>
    <scope>NUCLEOTIDE SEQUENCE [LARGE SCALE GENOMIC DNA]</scope>
    <source>
        <strain evidence="2 3">CGMCC 1.12925</strain>
    </source>
</reference>
<gene>
    <name evidence="2" type="ORF">GCM10010831_08380</name>
</gene>
<evidence type="ECO:0008006" key="4">
    <source>
        <dbReference type="Google" id="ProtNLM"/>
    </source>
</evidence>
<proteinExistence type="predicted"/>